<keyword evidence="3 5" id="KW-1133">Transmembrane helix</keyword>
<dbReference type="STRING" id="1072256.CUTER_04900"/>
<dbReference type="RefSeq" id="WP_047259469.1">
    <property type="nucleotide sequence ID" value="NZ_CP011546.1"/>
</dbReference>
<protein>
    <submittedName>
        <fullName evidence="7">Methylamine utilization protein MauE</fullName>
    </submittedName>
</protein>
<evidence type="ECO:0000256" key="4">
    <source>
        <dbReference type="ARBA" id="ARBA00023136"/>
    </source>
</evidence>
<dbReference type="AlphaFoldDB" id="A0A0G3HIJ4"/>
<reference evidence="7 8" key="1">
    <citation type="journal article" date="2015" name="Genome Announc.">
        <title>Virulence Factor Genes Detected in the Complete Genome Sequence of Corynebacterium uterequi DSM 45634, Isolated from the Uterus of a Maiden Mare.</title>
        <authorList>
            <person name="Ruckert C."/>
            <person name="Kriete M."/>
            <person name="Jaenicke S."/>
            <person name="Winkler A."/>
            <person name="Tauch A."/>
        </authorList>
    </citation>
    <scope>NUCLEOTIDE SEQUENCE [LARGE SCALE GENOMIC DNA]</scope>
    <source>
        <strain evidence="7 8">DSM 45634</strain>
    </source>
</reference>
<evidence type="ECO:0000256" key="2">
    <source>
        <dbReference type="ARBA" id="ARBA00022692"/>
    </source>
</evidence>
<dbReference type="InterPro" id="IPR009908">
    <property type="entry name" value="Methylamine_util_MauE"/>
</dbReference>
<dbReference type="EMBL" id="CP011546">
    <property type="protein sequence ID" value="AKK10982.1"/>
    <property type="molecule type" value="Genomic_DNA"/>
</dbReference>
<evidence type="ECO:0000256" key="5">
    <source>
        <dbReference type="SAM" id="Phobius"/>
    </source>
</evidence>
<reference evidence="8" key="2">
    <citation type="submission" date="2015-05" db="EMBL/GenBank/DDBJ databases">
        <title>Complete genome sequence of Corynebacterium uterequi DSM 45634, isolated from the uterus of a maiden mare.</title>
        <authorList>
            <person name="Ruckert C."/>
            <person name="Albersmeier A."/>
            <person name="Winkler A."/>
            <person name="Tauch A."/>
        </authorList>
    </citation>
    <scope>NUCLEOTIDE SEQUENCE [LARGE SCALE GENOMIC DNA]</scope>
    <source>
        <strain evidence="8">DSM 45634</strain>
    </source>
</reference>
<feature type="transmembrane region" description="Helical" evidence="5">
    <location>
        <begin position="21"/>
        <end position="43"/>
    </location>
</feature>
<evidence type="ECO:0000256" key="1">
    <source>
        <dbReference type="ARBA" id="ARBA00004141"/>
    </source>
</evidence>
<name>A0A0G3HIJ4_9CORY</name>
<evidence type="ECO:0000259" key="6">
    <source>
        <dbReference type="Pfam" id="PF07291"/>
    </source>
</evidence>
<feature type="domain" description="Methylamine utilisation protein MauE" evidence="6">
    <location>
        <begin position="8"/>
        <end position="74"/>
    </location>
</feature>
<sequence>MLGGIAVSQSVLRDYGVRQPFLNRSVAALLPFWELLLAIGLLVPVLNGPAKVSCSVLFALYAVMQAGTLLRGKSVVVDFWLFAFECG</sequence>
<comment type="subcellular location">
    <subcellularLocation>
        <location evidence="1">Membrane</location>
        <topology evidence="1">Multi-pass membrane protein</topology>
    </subcellularLocation>
</comment>
<dbReference type="GO" id="GO:0030416">
    <property type="term" value="P:methylamine metabolic process"/>
    <property type="evidence" value="ECO:0007669"/>
    <property type="project" value="InterPro"/>
</dbReference>
<gene>
    <name evidence="7" type="ORF">CUTER_04900</name>
</gene>
<dbReference type="Proteomes" id="UP000035548">
    <property type="component" value="Chromosome"/>
</dbReference>
<evidence type="ECO:0000256" key="3">
    <source>
        <dbReference type="ARBA" id="ARBA00022989"/>
    </source>
</evidence>
<keyword evidence="4 5" id="KW-0472">Membrane</keyword>
<proteinExistence type="predicted"/>
<dbReference type="Pfam" id="PF07291">
    <property type="entry name" value="MauE"/>
    <property type="match status" value="1"/>
</dbReference>
<evidence type="ECO:0000313" key="7">
    <source>
        <dbReference type="EMBL" id="AKK10982.1"/>
    </source>
</evidence>
<keyword evidence="8" id="KW-1185">Reference proteome</keyword>
<accession>A0A0G3HIJ4</accession>
<evidence type="ECO:0000313" key="8">
    <source>
        <dbReference type="Proteomes" id="UP000035548"/>
    </source>
</evidence>
<dbReference type="GO" id="GO:0016020">
    <property type="term" value="C:membrane"/>
    <property type="evidence" value="ECO:0007669"/>
    <property type="project" value="UniProtKB-SubCell"/>
</dbReference>
<organism evidence="7 8">
    <name type="scientific">Corynebacterium uterequi</name>
    <dbReference type="NCBI Taxonomy" id="1072256"/>
    <lineage>
        <taxon>Bacteria</taxon>
        <taxon>Bacillati</taxon>
        <taxon>Actinomycetota</taxon>
        <taxon>Actinomycetes</taxon>
        <taxon>Mycobacteriales</taxon>
        <taxon>Corynebacteriaceae</taxon>
        <taxon>Corynebacterium</taxon>
    </lineage>
</organism>
<dbReference type="KEGG" id="cut:CUTER_04900"/>
<keyword evidence="2 5" id="KW-0812">Transmembrane</keyword>
<dbReference type="PATRIC" id="fig|1072256.5.peg.970"/>
<dbReference type="UniPathway" id="UPA00895"/>